<gene>
    <name evidence="2" type="ORF">MBAV_001963</name>
</gene>
<reference evidence="2 3" key="1">
    <citation type="submission" date="2015-02" db="EMBL/GenBank/DDBJ databases">
        <title>Single-cell genomics of uncultivated deep-branching MTB reveals a conserved set of magnetosome genes.</title>
        <authorList>
            <person name="Kolinko S."/>
            <person name="Richter M."/>
            <person name="Glockner F.O."/>
            <person name="Brachmann A."/>
            <person name="Schuler D."/>
        </authorList>
    </citation>
    <scope>NUCLEOTIDE SEQUENCE [LARGE SCALE GENOMIC DNA]</scope>
    <source>
        <strain evidence="2">TM-1</strain>
    </source>
</reference>
<keyword evidence="1" id="KW-0472">Membrane</keyword>
<keyword evidence="3" id="KW-1185">Reference proteome</keyword>
<keyword evidence="1" id="KW-1133">Transmembrane helix</keyword>
<dbReference type="Proteomes" id="UP000033423">
    <property type="component" value="Unassembled WGS sequence"/>
</dbReference>
<dbReference type="AlphaFoldDB" id="A0A0F3GVD2"/>
<evidence type="ECO:0000313" key="3">
    <source>
        <dbReference type="Proteomes" id="UP000033423"/>
    </source>
</evidence>
<dbReference type="EMBL" id="LACI01000844">
    <property type="protein sequence ID" value="KJU85840.1"/>
    <property type="molecule type" value="Genomic_DNA"/>
</dbReference>
<name>A0A0F3GVD2_9BACT</name>
<accession>A0A0F3GVD2</accession>
<keyword evidence="1" id="KW-0812">Transmembrane</keyword>
<evidence type="ECO:0000256" key="1">
    <source>
        <dbReference type="SAM" id="Phobius"/>
    </source>
</evidence>
<sequence length="234" mass="25746">MIRNSGAFFKGLAIAGCFFGLLFLIFSPVFGDGKNGLVYADDMFNKLAKGSSHFIPTLIEGNKKKGERPISVTITMDKPEEADLAGKLFNAAGIKAGVDKGAITVEGSLGKLLEVVLNDSEVMFQNDGEKIALKYNQPGKVVMKTWWGALSKMVKKLEKDGKLKEAKDVNAVVKKAVEPAYNFYGIQPQKVSDKILLMAGLLVFYVFYTIMWGYAIFFVFEGLGLSMKKAKHKH</sequence>
<comment type="caution">
    <text evidence="2">The sequence shown here is derived from an EMBL/GenBank/DDBJ whole genome shotgun (WGS) entry which is preliminary data.</text>
</comment>
<feature type="transmembrane region" description="Helical" evidence="1">
    <location>
        <begin position="195"/>
        <end position="220"/>
    </location>
</feature>
<proteinExistence type="predicted"/>
<evidence type="ECO:0000313" key="2">
    <source>
        <dbReference type="EMBL" id="KJU85840.1"/>
    </source>
</evidence>
<protein>
    <submittedName>
        <fullName evidence="2">Uncharacterized protein</fullName>
    </submittedName>
</protein>
<organism evidence="2 3">
    <name type="scientific">Candidatus Magnetobacterium bavaricum</name>
    <dbReference type="NCBI Taxonomy" id="29290"/>
    <lineage>
        <taxon>Bacteria</taxon>
        <taxon>Pseudomonadati</taxon>
        <taxon>Nitrospirota</taxon>
        <taxon>Thermodesulfovibrionia</taxon>
        <taxon>Thermodesulfovibrionales</taxon>
        <taxon>Candidatus Magnetobacteriaceae</taxon>
        <taxon>Candidatus Magnetobacterium</taxon>
    </lineage>
</organism>